<organism evidence="2 3">
    <name type="scientific">Enteractinococcus helveticum</name>
    <dbReference type="NCBI Taxonomy" id="1837282"/>
    <lineage>
        <taxon>Bacteria</taxon>
        <taxon>Bacillati</taxon>
        <taxon>Actinomycetota</taxon>
        <taxon>Actinomycetes</taxon>
        <taxon>Micrococcales</taxon>
        <taxon>Micrococcaceae</taxon>
    </lineage>
</organism>
<dbReference type="InterPro" id="IPR023833">
    <property type="entry name" value="Signal_pept_SipW-depend-type"/>
</dbReference>
<accession>A0A1B7LVC8</accession>
<protein>
    <recommendedName>
        <fullName evidence="4">Acyl-CoA dehydrogenase</fullName>
    </recommendedName>
</protein>
<feature type="signal peptide" evidence="1">
    <location>
        <begin position="1"/>
        <end position="26"/>
    </location>
</feature>
<evidence type="ECO:0000256" key="1">
    <source>
        <dbReference type="SAM" id="SignalP"/>
    </source>
</evidence>
<keyword evidence="1" id="KW-0732">Signal</keyword>
<reference evidence="2 3" key="1">
    <citation type="submission" date="2016-04" db="EMBL/GenBank/DDBJ databases">
        <title>First whole genome shotgun sequence of the bacterium Enteractinococcus sp. strain UASWS1574.</title>
        <authorList>
            <person name="Crovadore J."/>
            <person name="Chablais R."/>
            <person name="Lefort F."/>
        </authorList>
    </citation>
    <scope>NUCLEOTIDE SEQUENCE [LARGE SCALE GENOMIC DNA]</scope>
    <source>
        <strain evidence="2 3">UASWS1574</strain>
    </source>
</reference>
<dbReference type="AlphaFoldDB" id="A0A1B7LVC8"/>
<dbReference type="EMBL" id="LXEY01000111">
    <property type="protein sequence ID" value="OAV52151.1"/>
    <property type="molecule type" value="Genomic_DNA"/>
</dbReference>
<sequence>MHRRRKILALAAGGLVLGVGATATIAAWTDETYSTAQFEAGAFAIEANVDGTWQSTNTMQFTAEGWFPGESETALVLLRTSPDTTVDGELTVTGQGATGGLAPHLQYRATGTNLAATEAADFACPATLDSSSGFIFGGQNSYARLAQTAAAGTTHVVAASQADVVAYCFEMRLDPEAPNEAQNTAAEHTWTFYAESIVPD</sequence>
<evidence type="ECO:0000313" key="3">
    <source>
        <dbReference type="Proteomes" id="UP000078292"/>
    </source>
</evidence>
<comment type="caution">
    <text evidence="2">The sequence shown here is derived from an EMBL/GenBank/DDBJ whole genome shotgun (WGS) entry which is preliminary data.</text>
</comment>
<dbReference type="RefSeq" id="WP_052504639.1">
    <property type="nucleotide sequence ID" value="NZ_LXEY01000111.1"/>
</dbReference>
<name>A0A1B7LVC8_9MICC</name>
<dbReference type="OrthoDB" id="4793388at2"/>
<dbReference type="NCBIfam" id="TIGR04088">
    <property type="entry name" value="cognate_SipW"/>
    <property type="match status" value="1"/>
</dbReference>
<gene>
    <name evidence="2" type="ORF">A6F49_01130</name>
</gene>
<feature type="chain" id="PRO_5038465451" description="Acyl-CoA dehydrogenase" evidence="1">
    <location>
        <begin position="27"/>
        <end position="200"/>
    </location>
</feature>
<evidence type="ECO:0000313" key="2">
    <source>
        <dbReference type="EMBL" id="OAV52151.1"/>
    </source>
</evidence>
<keyword evidence="3" id="KW-1185">Reference proteome</keyword>
<proteinExistence type="predicted"/>
<evidence type="ECO:0008006" key="4">
    <source>
        <dbReference type="Google" id="ProtNLM"/>
    </source>
</evidence>
<dbReference type="Proteomes" id="UP000078292">
    <property type="component" value="Unassembled WGS sequence"/>
</dbReference>